<gene>
    <name evidence="1" type="ORF">FH972_003314</name>
</gene>
<organism evidence="1 2">
    <name type="scientific">Carpinus fangiana</name>
    <dbReference type="NCBI Taxonomy" id="176857"/>
    <lineage>
        <taxon>Eukaryota</taxon>
        <taxon>Viridiplantae</taxon>
        <taxon>Streptophyta</taxon>
        <taxon>Embryophyta</taxon>
        <taxon>Tracheophyta</taxon>
        <taxon>Spermatophyta</taxon>
        <taxon>Magnoliopsida</taxon>
        <taxon>eudicotyledons</taxon>
        <taxon>Gunneridae</taxon>
        <taxon>Pentapetalae</taxon>
        <taxon>rosids</taxon>
        <taxon>fabids</taxon>
        <taxon>Fagales</taxon>
        <taxon>Betulaceae</taxon>
        <taxon>Carpinus</taxon>
    </lineage>
</organism>
<dbReference type="AlphaFoldDB" id="A0A5N6QHM0"/>
<accession>A0A5N6QHM0</accession>
<dbReference type="OrthoDB" id="1643745at2759"/>
<keyword evidence="2" id="KW-1185">Reference proteome</keyword>
<dbReference type="EMBL" id="CM017321">
    <property type="protein sequence ID" value="KAE7998806.1"/>
    <property type="molecule type" value="Genomic_DNA"/>
</dbReference>
<name>A0A5N6QHM0_9ROSI</name>
<sequence length="125" mass="14679">MAKVFSRNTRVENLYHKAMIIEVRQDPGNCLEKMVEIEPSKHKYVCHEDIPLGLRPVQVFVYIKGARQMDREYILPADIRANEKLGLNYSSEGGFTITRTRGNFIPRLGFIIELKRLGNRLRRFW</sequence>
<dbReference type="Proteomes" id="UP000327013">
    <property type="component" value="Chromosome 1"/>
</dbReference>
<reference evidence="1 2" key="1">
    <citation type="submission" date="2019-06" db="EMBL/GenBank/DDBJ databases">
        <title>A chromosomal-level reference genome of Carpinus fangiana (Coryloideae, Betulaceae).</title>
        <authorList>
            <person name="Yang X."/>
            <person name="Wang Z."/>
            <person name="Zhang L."/>
            <person name="Hao G."/>
            <person name="Liu J."/>
            <person name="Yang Y."/>
        </authorList>
    </citation>
    <scope>NUCLEOTIDE SEQUENCE [LARGE SCALE GENOMIC DNA]</scope>
    <source>
        <strain evidence="1">Cfa_2016G</strain>
        <tissue evidence="1">Leaf</tissue>
    </source>
</reference>
<proteinExistence type="predicted"/>
<evidence type="ECO:0000313" key="1">
    <source>
        <dbReference type="EMBL" id="KAE7998806.1"/>
    </source>
</evidence>
<evidence type="ECO:0000313" key="2">
    <source>
        <dbReference type="Proteomes" id="UP000327013"/>
    </source>
</evidence>
<protein>
    <submittedName>
        <fullName evidence="1">Uncharacterized protein</fullName>
    </submittedName>
</protein>